<evidence type="ECO:0000313" key="2">
    <source>
        <dbReference type="EMBL" id="UOO93183.1"/>
    </source>
</evidence>
<name>A0ABY4EEQ1_VITST</name>
<keyword evidence="1" id="KW-0175">Coiled coil</keyword>
<protein>
    <submittedName>
        <fullName evidence="2">Uncharacterized protein</fullName>
    </submittedName>
</protein>
<dbReference type="RefSeq" id="WP_019957513.1">
    <property type="nucleotide sequence ID" value="NZ_CP091512.1"/>
</dbReference>
<evidence type="ECO:0000313" key="3">
    <source>
        <dbReference type="Proteomes" id="UP000832034"/>
    </source>
</evidence>
<feature type="coiled-coil region" evidence="1">
    <location>
        <begin position="100"/>
        <end position="131"/>
    </location>
</feature>
<proteinExistence type="predicted"/>
<organism evidence="2 3">
    <name type="scientific">Vitreoscilla stercoraria</name>
    <dbReference type="NCBI Taxonomy" id="61"/>
    <lineage>
        <taxon>Bacteria</taxon>
        <taxon>Pseudomonadati</taxon>
        <taxon>Pseudomonadota</taxon>
        <taxon>Betaproteobacteria</taxon>
        <taxon>Neisseriales</taxon>
        <taxon>Neisseriaceae</taxon>
        <taxon>Vitreoscilla</taxon>
    </lineage>
</organism>
<evidence type="ECO:0000256" key="1">
    <source>
        <dbReference type="SAM" id="Coils"/>
    </source>
</evidence>
<sequence length="200" mass="23146">MFDVESEDDIALEMLQAIEAERDDLQAQLRQKNQEIHALNQKLEVTENNLRKAKAAKNKTAAQQQSGVYLKMNAVSEYYDGEIRYFIIEALKTHRLYGHHKRYTQLVDDLKQQNMEVLQQVEQDLQDLRAVLVGYKGPTPQVMEALGKFGIELFENNKHIKARFANDHQYMVTLGKSASDHKAGINNFKYFTDNLLPKFN</sequence>
<gene>
    <name evidence="2" type="ORF">LVJ81_03885</name>
</gene>
<reference evidence="2" key="2">
    <citation type="journal article" date="2022" name="Res Sq">
        <title>Evolution of multicellular longitudinally dividing oral cavity symbionts (Neisseriaceae).</title>
        <authorList>
            <person name="Nyongesa S."/>
            <person name="Weber P."/>
            <person name="Bernet E."/>
            <person name="Pullido F."/>
            <person name="Nieckarz M."/>
            <person name="Delaby M."/>
            <person name="Nieves C."/>
            <person name="Viehboeck T."/>
            <person name="Krause N."/>
            <person name="Rivera-Millot A."/>
            <person name="Nakamura A."/>
            <person name="Vischer N."/>
            <person name="VanNieuwenhze M."/>
            <person name="Brun Y."/>
            <person name="Cava F."/>
            <person name="Bulgheresi S."/>
            <person name="Veyrier F."/>
        </authorList>
    </citation>
    <scope>NUCLEOTIDE SEQUENCE</scope>
    <source>
        <strain evidence="2">SAG 1488-6</strain>
    </source>
</reference>
<feature type="coiled-coil region" evidence="1">
    <location>
        <begin position="15"/>
        <end position="63"/>
    </location>
</feature>
<accession>A0ABY4EEQ1</accession>
<reference evidence="2" key="1">
    <citation type="submission" date="2021-12" db="EMBL/GenBank/DDBJ databases">
        <authorList>
            <person name="Veyrier F.J."/>
        </authorList>
    </citation>
    <scope>NUCLEOTIDE SEQUENCE</scope>
    <source>
        <strain evidence="2">SAG 1488-6</strain>
    </source>
</reference>
<keyword evidence="3" id="KW-1185">Reference proteome</keyword>
<dbReference type="Proteomes" id="UP000832034">
    <property type="component" value="Chromosome"/>
</dbReference>
<dbReference type="EMBL" id="CP091512">
    <property type="protein sequence ID" value="UOO93183.1"/>
    <property type="molecule type" value="Genomic_DNA"/>
</dbReference>